<comment type="caution">
    <text evidence="1">The sequence shown here is derived from an EMBL/GenBank/DDBJ whole genome shotgun (WGS) entry which is preliminary data.</text>
</comment>
<organism evidence="1 2">
    <name type="scientific">Nepenthes gracilis</name>
    <name type="common">Slender pitcher plant</name>
    <dbReference type="NCBI Taxonomy" id="150966"/>
    <lineage>
        <taxon>Eukaryota</taxon>
        <taxon>Viridiplantae</taxon>
        <taxon>Streptophyta</taxon>
        <taxon>Embryophyta</taxon>
        <taxon>Tracheophyta</taxon>
        <taxon>Spermatophyta</taxon>
        <taxon>Magnoliopsida</taxon>
        <taxon>eudicotyledons</taxon>
        <taxon>Gunneridae</taxon>
        <taxon>Pentapetalae</taxon>
        <taxon>Caryophyllales</taxon>
        <taxon>Nepenthaceae</taxon>
        <taxon>Nepenthes</taxon>
    </lineage>
</organism>
<reference evidence="1" key="1">
    <citation type="submission" date="2023-05" db="EMBL/GenBank/DDBJ databases">
        <title>Nepenthes gracilis genome sequencing.</title>
        <authorList>
            <person name="Fukushima K."/>
        </authorList>
    </citation>
    <scope>NUCLEOTIDE SEQUENCE</scope>
    <source>
        <strain evidence="1">SING2019-196</strain>
    </source>
</reference>
<dbReference type="EMBL" id="BSYO01000021">
    <property type="protein sequence ID" value="GMH20212.1"/>
    <property type="molecule type" value="Genomic_DNA"/>
</dbReference>
<name>A0AAD3T069_NEPGR</name>
<keyword evidence="2" id="KW-1185">Reference proteome</keyword>
<gene>
    <name evidence="1" type="ORF">Nepgr_022053</name>
</gene>
<evidence type="ECO:0000313" key="2">
    <source>
        <dbReference type="Proteomes" id="UP001279734"/>
    </source>
</evidence>
<protein>
    <submittedName>
        <fullName evidence="1">Uncharacterized protein</fullName>
    </submittedName>
</protein>
<dbReference type="AlphaFoldDB" id="A0AAD3T069"/>
<evidence type="ECO:0000313" key="1">
    <source>
        <dbReference type="EMBL" id="GMH20212.1"/>
    </source>
</evidence>
<proteinExistence type="predicted"/>
<dbReference type="Proteomes" id="UP001279734">
    <property type="component" value="Unassembled WGS sequence"/>
</dbReference>
<sequence length="131" mass="14108">MEQPKPLAGWLREGASRGKKDTVTALFNLLTHTDNCLRVINAGVVTPLVGAVGVDDYSSTLKLQDTMSSQLDVLSQGTTMVDEEEDMAASLVIEMAAPETEWPVFPSTGAKMKNSGDNISDPLITNILTFH</sequence>
<accession>A0AAD3T069</accession>